<keyword evidence="5" id="KW-1185">Reference proteome</keyword>
<keyword evidence="1" id="KW-0472">Membrane</keyword>
<feature type="signal peptide" evidence="2">
    <location>
        <begin position="1"/>
        <end position="22"/>
    </location>
</feature>
<feature type="transmembrane region" description="Helical" evidence="1">
    <location>
        <begin position="314"/>
        <end position="335"/>
    </location>
</feature>
<dbReference type="GO" id="GO:0019236">
    <property type="term" value="P:response to pheromone"/>
    <property type="evidence" value="ECO:0007669"/>
    <property type="project" value="InterPro"/>
</dbReference>
<dbReference type="Proteomes" id="UP000324629">
    <property type="component" value="Unassembled WGS sequence"/>
</dbReference>
<evidence type="ECO:0000256" key="2">
    <source>
        <dbReference type="SAM" id="SignalP"/>
    </source>
</evidence>
<name>A0A5J4NNH0_9TREM</name>
<feature type="transmembrane region" description="Helical" evidence="1">
    <location>
        <begin position="522"/>
        <end position="543"/>
    </location>
</feature>
<feature type="chain" id="PRO_5023859729" description="GPR180/TMEM145 transmembrane domain-containing protein" evidence="2">
    <location>
        <begin position="23"/>
        <end position="600"/>
    </location>
</feature>
<comment type="caution">
    <text evidence="4">The sequence shown here is derived from an EMBL/GenBank/DDBJ whole genome shotgun (WGS) entry which is preliminary data.</text>
</comment>
<evidence type="ECO:0000256" key="1">
    <source>
        <dbReference type="SAM" id="Phobius"/>
    </source>
</evidence>
<keyword evidence="1" id="KW-0812">Transmembrane</keyword>
<keyword evidence="2" id="KW-0732">Signal</keyword>
<feature type="transmembrane region" description="Helical" evidence="1">
    <location>
        <begin position="390"/>
        <end position="410"/>
    </location>
</feature>
<dbReference type="Pfam" id="PF10192">
    <property type="entry name" value="GPR180-TMEM145_TM"/>
    <property type="match status" value="1"/>
</dbReference>
<accession>A0A5J4NNH0</accession>
<feature type="transmembrane region" description="Helical" evidence="1">
    <location>
        <begin position="165"/>
        <end position="183"/>
    </location>
</feature>
<evidence type="ECO:0000259" key="3">
    <source>
        <dbReference type="Pfam" id="PF10192"/>
    </source>
</evidence>
<evidence type="ECO:0000313" key="4">
    <source>
        <dbReference type="EMBL" id="KAA3677111.1"/>
    </source>
</evidence>
<feature type="transmembrane region" description="Helical" evidence="1">
    <location>
        <begin position="481"/>
        <end position="501"/>
    </location>
</feature>
<feature type="transmembrane region" description="Helical" evidence="1">
    <location>
        <begin position="271"/>
        <end position="290"/>
    </location>
</feature>
<dbReference type="InterPro" id="IPR019336">
    <property type="entry name" value="GPR180/TMEM145_TM"/>
</dbReference>
<feature type="transmembrane region" description="Helical" evidence="1">
    <location>
        <begin position="549"/>
        <end position="571"/>
    </location>
</feature>
<reference evidence="4 5" key="1">
    <citation type="journal article" date="2019" name="Gigascience">
        <title>Whole-genome sequence of the oriental lung fluke Paragonimus westermani.</title>
        <authorList>
            <person name="Oey H."/>
            <person name="Zakrzewski M."/>
            <person name="Narain K."/>
            <person name="Devi K.R."/>
            <person name="Agatsuma T."/>
            <person name="Nawaratna S."/>
            <person name="Gobert G.N."/>
            <person name="Jones M.K."/>
            <person name="Ragan M.A."/>
            <person name="McManus D.P."/>
            <person name="Krause L."/>
        </authorList>
    </citation>
    <scope>NUCLEOTIDE SEQUENCE [LARGE SCALE GENOMIC DNA]</scope>
    <source>
        <strain evidence="4 5">IND2009</strain>
    </source>
</reference>
<sequence length="600" mass="66740">MDSNHIGLLLLFTCFSYRSVHGMVFTITLSHELAHKYYGQVLTLYTFMGNGPGSISFELFGKLHPSARLYLFALGTQHMIGDYSEDACLNFYKMSIGNVSLDRARGTLKFGSFTGFFPTVLVFADNITCKHDAPRYTSTASANINVVNSDGQSLSGTLIGLQEHLTGFLFIYALAIAYVLYCVRLNLYRCCKGCTIASCDSCATENCKPCSSQRKIPDSLETTKLDSPVAPLYCCNASSNVVCLDSNFTEGDTNCNRSVGLLREGGHEKQMFLLVLFLCVQFVSLLFEWLELSALSDSSRPSYKPHPTAGADGIYSHIAELLALSTHYLAISLLMMKTVDFTSRTVKAKPHLEAQSHCGPCGCAPSVSLSSTNVHHIPVPAFSRFRCGRLFSPTYIVGVLFCIQVLWFLVREALYSQPLYAEPSRWPIEEQHGYWAGLGMPNENFLPVEITESYKTFEITVVSRVYRTAARGIMMSVTSSLSSVSFMLFVLRTAFGLILSARLLRVSRAQRTDQLRDSSRRFGLLGCTWFLAHPSLLFIGTLMADHIRYKVVFIGVTLIHACFSGCVLLLFTRQVVLWDISSLSVTLPLLKRIPFPNSRF</sequence>
<proteinExistence type="predicted"/>
<protein>
    <recommendedName>
        <fullName evidence="3">GPR180/TMEM145 transmembrane domain-containing protein</fullName>
    </recommendedName>
</protein>
<dbReference type="EMBL" id="QNGE01001659">
    <property type="protein sequence ID" value="KAA3677111.1"/>
    <property type="molecule type" value="Genomic_DNA"/>
</dbReference>
<organism evidence="4 5">
    <name type="scientific">Paragonimus westermani</name>
    <dbReference type="NCBI Taxonomy" id="34504"/>
    <lineage>
        <taxon>Eukaryota</taxon>
        <taxon>Metazoa</taxon>
        <taxon>Spiralia</taxon>
        <taxon>Lophotrochozoa</taxon>
        <taxon>Platyhelminthes</taxon>
        <taxon>Trematoda</taxon>
        <taxon>Digenea</taxon>
        <taxon>Plagiorchiida</taxon>
        <taxon>Troglotremata</taxon>
        <taxon>Troglotrematidae</taxon>
        <taxon>Paragonimus</taxon>
    </lineage>
</organism>
<dbReference type="AlphaFoldDB" id="A0A5J4NNH0"/>
<gene>
    <name evidence="4" type="ORF">DEA37_0006194</name>
</gene>
<evidence type="ECO:0000313" key="5">
    <source>
        <dbReference type="Proteomes" id="UP000324629"/>
    </source>
</evidence>
<feature type="domain" description="GPR180/TMEM145 transmembrane" evidence="3">
    <location>
        <begin position="483"/>
        <end position="564"/>
    </location>
</feature>
<keyword evidence="1" id="KW-1133">Transmembrane helix</keyword>
<dbReference type="GO" id="GO:0007186">
    <property type="term" value="P:G protein-coupled receptor signaling pathway"/>
    <property type="evidence" value="ECO:0007669"/>
    <property type="project" value="InterPro"/>
</dbReference>